<evidence type="ECO:0000313" key="3">
    <source>
        <dbReference type="Proteomes" id="UP000479710"/>
    </source>
</evidence>
<feature type="compositionally biased region" description="Low complexity" evidence="1">
    <location>
        <begin position="35"/>
        <end position="46"/>
    </location>
</feature>
<evidence type="ECO:0000256" key="1">
    <source>
        <dbReference type="SAM" id="MobiDB-lite"/>
    </source>
</evidence>
<dbReference type="AlphaFoldDB" id="A0A6G1CZD1"/>
<dbReference type="Proteomes" id="UP000479710">
    <property type="component" value="Unassembled WGS sequence"/>
</dbReference>
<reference evidence="2 3" key="1">
    <citation type="submission" date="2019-11" db="EMBL/GenBank/DDBJ databases">
        <title>Whole genome sequence of Oryza granulata.</title>
        <authorList>
            <person name="Li W."/>
        </authorList>
    </citation>
    <scope>NUCLEOTIDE SEQUENCE [LARGE SCALE GENOMIC DNA]</scope>
    <source>
        <strain evidence="3">cv. Menghai</strain>
        <tissue evidence="2">Leaf</tissue>
    </source>
</reference>
<name>A0A6G1CZD1_9ORYZ</name>
<gene>
    <name evidence="2" type="ORF">E2562_003855</name>
</gene>
<protein>
    <submittedName>
        <fullName evidence="2">Uncharacterized protein</fullName>
    </submittedName>
</protein>
<sequence>MQAFRARRPPSPAPAVLLHASTPPASAGPAMRGGPPSHLPSSVLLPARGHGAGRYPRHGDGVSKRKMYAGLESKE</sequence>
<feature type="region of interest" description="Disordered" evidence="1">
    <location>
        <begin position="1"/>
        <end position="75"/>
    </location>
</feature>
<accession>A0A6G1CZD1</accession>
<organism evidence="2 3">
    <name type="scientific">Oryza meyeriana var. granulata</name>
    <dbReference type="NCBI Taxonomy" id="110450"/>
    <lineage>
        <taxon>Eukaryota</taxon>
        <taxon>Viridiplantae</taxon>
        <taxon>Streptophyta</taxon>
        <taxon>Embryophyta</taxon>
        <taxon>Tracheophyta</taxon>
        <taxon>Spermatophyta</taxon>
        <taxon>Magnoliopsida</taxon>
        <taxon>Liliopsida</taxon>
        <taxon>Poales</taxon>
        <taxon>Poaceae</taxon>
        <taxon>BOP clade</taxon>
        <taxon>Oryzoideae</taxon>
        <taxon>Oryzeae</taxon>
        <taxon>Oryzinae</taxon>
        <taxon>Oryza</taxon>
        <taxon>Oryza meyeriana</taxon>
    </lineage>
</organism>
<comment type="caution">
    <text evidence="2">The sequence shown here is derived from an EMBL/GenBank/DDBJ whole genome shotgun (WGS) entry which is preliminary data.</text>
</comment>
<dbReference type="EMBL" id="SPHZ02000007">
    <property type="protein sequence ID" value="KAF0905254.1"/>
    <property type="molecule type" value="Genomic_DNA"/>
</dbReference>
<keyword evidence="3" id="KW-1185">Reference proteome</keyword>
<proteinExistence type="predicted"/>
<evidence type="ECO:0000313" key="2">
    <source>
        <dbReference type="EMBL" id="KAF0905254.1"/>
    </source>
</evidence>